<dbReference type="InterPro" id="IPR023343">
    <property type="entry name" value="Penicillin_amidase_dom1"/>
</dbReference>
<dbReference type="RefSeq" id="WP_114296895.1">
    <property type="nucleotide sequence ID" value="NZ_QPJT01000005.1"/>
</dbReference>
<keyword evidence="6" id="KW-0472">Membrane</keyword>
<evidence type="ECO:0000313" key="8">
    <source>
        <dbReference type="Proteomes" id="UP000253034"/>
    </source>
</evidence>
<keyword evidence="5" id="KW-0479">Metal-binding</keyword>
<dbReference type="PIRSF" id="PIRSF001227">
    <property type="entry name" value="Pen_acylase"/>
    <property type="match status" value="1"/>
</dbReference>
<keyword evidence="8" id="KW-1185">Reference proteome</keyword>
<dbReference type="CDD" id="cd03747">
    <property type="entry name" value="Ntn_PGA_like"/>
    <property type="match status" value="1"/>
</dbReference>
<dbReference type="InterPro" id="IPR043146">
    <property type="entry name" value="Penicillin_amidase_N_B-knob"/>
</dbReference>
<dbReference type="Pfam" id="PF01804">
    <property type="entry name" value="Penicil_amidase"/>
    <property type="match status" value="1"/>
</dbReference>
<comment type="similarity">
    <text evidence="1">Belongs to the peptidase S45 family.</text>
</comment>
<dbReference type="InterPro" id="IPR014395">
    <property type="entry name" value="Pen/GL7ACA/AHL_acylase"/>
</dbReference>
<gene>
    <name evidence="7" type="ORF">DFR58_105113</name>
</gene>
<dbReference type="GO" id="GO:0046872">
    <property type="term" value="F:metal ion binding"/>
    <property type="evidence" value="ECO:0007669"/>
    <property type="project" value="UniProtKB-KW"/>
</dbReference>
<dbReference type="Gene3D" id="3.60.20.10">
    <property type="entry name" value="Glutamine Phosphoribosylpyrophosphate, subunit 1, domain 1"/>
    <property type="match status" value="1"/>
</dbReference>
<feature type="transmembrane region" description="Helical" evidence="6">
    <location>
        <begin position="7"/>
        <end position="31"/>
    </location>
</feature>
<dbReference type="EMBL" id="QPJT01000005">
    <property type="protein sequence ID" value="RCX18349.1"/>
    <property type="molecule type" value="Genomic_DNA"/>
</dbReference>
<sequence>MKKLRKWAVRILCGLLAICIILVAAVTWITVNSWPKTNGTVDISSSNKNKGKSPEAVETLASLKHGTVEIIRDKWGVPQIYADNEYDLLFGQGYVHAQDRLWAMEMNRHTSNGRLSEIFGKMGVEMDSFYRTLGLSRSAEETWKKLDKDSRFLLEAYAAGVNEFIDTHRGSLPIEFKVLGIDPEPWTPVDTLTLGNVMAFFMSYNYQMEIIRAKIIANNGRDAVKELFPFPSDNTTLMIPDEAQDYYWLKDKQVVAFDTLKALGYETSSKWGSNNWVVSGSLTKTGKPILANDTHLNLGMPSIWYENGLHGGRFDCAGFTFPGIPLVITGHNQRIAWGITNMNSDVQDLYLEKLDNNDNPTQYEFQGNWYKVDTLKEKINVKGGSSEELTTYFTRHGPIINKVIGISNSSPIALRWTLSEGSMLIKAVIDVNCSKNWTEFRSALKNWDNACQNFVYADVDGNIGYQAACKVPIRESKHQGIVPVPGWTGEYEWKGYIPFEELPTSFNPQAGFIVTTNNKITPENYKYTISYDWAPGDRAARISNLIKSKAGKLTVEDMKDIQADTYSMTAESLRPFLLEVTPGNEFERKALEKIRNWDLNTDNDSIGASIYETWYNFMIKHMFAKNLGLDEKANQGPQFASSYLDYSDMHQPTMIKLMSEPNSRWFDDRTTLEVEKRDDIIRKSFKEALSKLKNKLGRDIEDWEWGKMHTVTFTHMPFGIMGIPVIGDIFNSKTLPASGSLSTVNMAQYSWKSPFIVGFGTSQRMIVDINNLDEMLVINTSGQCAVTFNKNREDQIQLWWKNDYIPMFFKPETVRKNGKDVLSLRFKE</sequence>
<evidence type="ECO:0000313" key="7">
    <source>
        <dbReference type="EMBL" id="RCX18349.1"/>
    </source>
</evidence>
<evidence type="ECO:0000256" key="4">
    <source>
        <dbReference type="PIRSR" id="PIRSR001227-1"/>
    </source>
</evidence>
<keyword evidence="5" id="KW-0106">Calcium</keyword>
<protein>
    <submittedName>
        <fullName evidence="7">Penicillin amidase</fullName>
    </submittedName>
</protein>
<keyword evidence="3" id="KW-0865">Zymogen</keyword>
<dbReference type="AlphaFoldDB" id="A0A369B9Y6"/>
<dbReference type="OrthoDB" id="9759796at2"/>
<dbReference type="SUPFAM" id="SSF56235">
    <property type="entry name" value="N-terminal nucleophile aminohydrolases (Ntn hydrolases)"/>
    <property type="match status" value="1"/>
</dbReference>
<dbReference type="InterPro" id="IPR029055">
    <property type="entry name" value="Ntn_hydrolases_N"/>
</dbReference>
<feature type="active site" description="Nucleophile" evidence="4">
    <location>
        <position position="273"/>
    </location>
</feature>
<feature type="binding site" evidence="5">
    <location>
        <position position="348"/>
    </location>
    <ligand>
        <name>Ca(2+)</name>
        <dbReference type="ChEBI" id="CHEBI:29108"/>
    </ligand>
</feature>
<evidence type="ECO:0000256" key="3">
    <source>
        <dbReference type="ARBA" id="ARBA00023145"/>
    </source>
</evidence>
<dbReference type="Gene3D" id="2.30.120.10">
    <property type="match status" value="1"/>
</dbReference>
<evidence type="ECO:0000256" key="5">
    <source>
        <dbReference type="PIRSR" id="PIRSR001227-2"/>
    </source>
</evidence>
<reference evidence="7 8" key="1">
    <citation type="submission" date="2018-07" db="EMBL/GenBank/DDBJ databases">
        <title>Genomic Encyclopedia of Type Strains, Phase IV (KMG-IV): sequencing the most valuable type-strain genomes for metagenomic binning, comparative biology and taxonomic classification.</title>
        <authorList>
            <person name="Goeker M."/>
        </authorList>
    </citation>
    <scope>NUCLEOTIDE SEQUENCE [LARGE SCALE GENOMIC DNA]</scope>
    <source>
        <strain evidence="7 8">DSM 27016</strain>
    </source>
</reference>
<keyword evidence="6" id="KW-1133">Transmembrane helix</keyword>
<accession>A0A369B9Y6</accession>
<feature type="binding site" evidence="5">
    <location>
        <position position="345"/>
    </location>
    <ligand>
        <name>Ca(2+)</name>
        <dbReference type="ChEBI" id="CHEBI:29108"/>
    </ligand>
</feature>
<dbReference type="PANTHER" id="PTHR34218">
    <property type="entry name" value="PEPTIDASE S45 PENICILLIN AMIDASE"/>
    <property type="match status" value="1"/>
</dbReference>
<comment type="cofactor">
    <cofactor evidence="5">
        <name>Ca(2+)</name>
        <dbReference type="ChEBI" id="CHEBI:29108"/>
    </cofactor>
    <text evidence="5">Binds 1 Ca(2+) ion per dimer.</text>
</comment>
<dbReference type="InterPro" id="IPR043147">
    <property type="entry name" value="Penicillin_amidase_A-knob"/>
</dbReference>
<evidence type="ECO:0000256" key="1">
    <source>
        <dbReference type="ARBA" id="ARBA00006586"/>
    </source>
</evidence>
<feature type="binding site" evidence="5">
    <location>
        <position position="209"/>
    </location>
    <ligand>
        <name>Ca(2+)</name>
        <dbReference type="ChEBI" id="CHEBI:29108"/>
    </ligand>
</feature>
<dbReference type="PANTHER" id="PTHR34218:SF4">
    <property type="entry name" value="ACYL-HOMOSERINE LACTONE ACYLASE QUIP"/>
    <property type="match status" value="1"/>
</dbReference>
<name>A0A369B9Y6_9FIRM</name>
<proteinExistence type="inferred from homology"/>
<dbReference type="GO" id="GO:0016811">
    <property type="term" value="F:hydrolase activity, acting on carbon-nitrogen (but not peptide) bonds, in linear amides"/>
    <property type="evidence" value="ECO:0007669"/>
    <property type="project" value="InterPro"/>
</dbReference>
<comment type="caution">
    <text evidence="7">The sequence shown here is derived from an EMBL/GenBank/DDBJ whole genome shotgun (WGS) entry which is preliminary data.</text>
</comment>
<organism evidence="7 8">
    <name type="scientific">Anaerobacterium chartisolvens</name>
    <dbReference type="NCBI Taxonomy" id="1297424"/>
    <lineage>
        <taxon>Bacteria</taxon>
        <taxon>Bacillati</taxon>
        <taxon>Bacillota</taxon>
        <taxon>Clostridia</taxon>
        <taxon>Eubacteriales</taxon>
        <taxon>Oscillospiraceae</taxon>
        <taxon>Anaerobacterium</taxon>
    </lineage>
</organism>
<dbReference type="Proteomes" id="UP000253034">
    <property type="component" value="Unassembled WGS sequence"/>
</dbReference>
<keyword evidence="6" id="KW-0812">Transmembrane</keyword>
<evidence type="ECO:0000256" key="6">
    <source>
        <dbReference type="SAM" id="Phobius"/>
    </source>
</evidence>
<dbReference type="Gene3D" id="1.10.1400.10">
    <property type="match status" value="1"/>
</dbReference>
<keyword evidence="2" id="KW-0378">Hydrolase</keyword>
<dbReference type="Gene3D" id="1.10.439.10">
    <property type="entry name" value="Penicillin Amidohydrolase, domain 1"/>
    <property type="match status" value="1"/>
</dbReference>
<dbReference type="GO" id="GO:0017000">
    <property type="term" value="P:antibiotic biosynthetic process"/>
    <property type="evidence" value="ECO:0007669"/>
    <property type="project" value="InterPro"/>
</dbReference>
<evidence type="ECO:0000256" key="2">
    <source>
        <dbReference type="ARBA" id="ARBA00022801"/>
    </source>
</evidence>
<dbReference type="InterPro" id="IPR002692">
    <property type="entry name" value="S45"/>
</dbReference>